<dbReference type="Proteomes" id="UP000502508">
    <property type="component" value="Chromosome"/>
</dbReference>
<accession>A0A6F8XRW1</accession>
<sequence length="187" mass="19969">MSEAAREAKPDIAILLYGIHPLHLAHADILAMDDMGDHGRPEAEGHRHWSVWAALAAGTGRAVNGSSGYFWSDDVEILLDSAVLGQAGAVLPLLAASDEATPRRLAVRRALNRWCRRTVQWRPLWLDSDLGSLDTPPRVRSWAASKTTASPPCACATRAAGPTDTTTVDGGRSSPRATRTCTAVPSP</sequence>
<gene>
    <name evidence="2" type="ORF">Pflav_028980</name>
</gene>
<feature type="region of interest" description="Disordered" evidence="1">
    <location>
        <begin position="150"/>
        <end position="187"/>
    </location>
</feature>
<name>A0A6F8XRW1_9ACTN</name>
<reference evidence="2 3" key="1">
    <citation type="submission" date="2020-03" db="EMBL/GenBank/DDBJ databases">
        <title>Whole genome shotgun sequence of Phytohabitans flavus NBRC 107702.</title>
        <authorList>
            <person name="Komaki H."/>
            <person name="Tamura T."/>
        </authorList>
    </citation>
    <scope>NUCLEOTIDE SEQUENCE [LARGE SCALE GENOMIC DNA]</scope>
    <source>
        <strain evidence="2 3">NBRC 107702</strain>
    </source>
</reference>
<dbReference type="EMBL" id="AP022870">
    <property type="protein sequence ID" value="BCB76488.1"/>
    <property type="molecule type" value="Genomic_DNA"/>
</dbReference>
<dbReference type="RefSeq" id="WP_173036522.1">
    <property type="nucleotide sequence ID" value="NZ_AP022870.1"/>
</dbReference>
<evidence type="ECO:0000313" key="2">
    <source>
        <dbReference type="EMBL" id="BCB76488.1"/>
    </source>
</evidence>
<evidence type="ECO:0000256" key="1">
    <source>
        <dbReference type="SAM" id="MobiDB-lite"/>
    </source>
</evidence>
<reference evidence="2 3" key="2">
    <citation type="submission" date="2020-03" db="EMBL/GenBank/DDBJ databases">
        <authorList>
            <person name="Ichikawa N."/>
            <person name="Kimura A."/>
            <person name="Kitahashi Y."/>
            <person name="Uohara A."/>
        </authorList>
    </citation>
    <scope>NUCLEOTIDE SEQUENCE [LARGE SCALE GENOMIC DNA]</scope>
    <source>
        <strain evidence="2 3">NBRC 107702</strain>
    </source>
</reference>
<feature type="compositionally biased region" description="Polar residues" evidence="1">
    <location>
        <begin position="175"/>
        <end position="187"/>
    </location>
</feature>
<keyword evidence="3" id="KW-1185">Reference proteome</keyword>
<dbReference type="KEGG" id="pfla:Pflav_028980"/>
<dbReference type="AlphaFoldDB" id="A0A6F8XRW1"/>
<organism evidence="2 3">
    <name type="scientific">Phytohabitans flavus</name>
    <dbReference type="NCBI Taxonomy" id="1076124"/>
    <lineage>
        <taxon>Bacteria</taxon>
        <taxon>Bacillati</taxon>
        <taxon>Actinomycetota</taxon>
        <taxon>Actinomycetes</taxon>
        <taxon>Micromonosporales</taxon>
        <taxon>Micromonosporaceae</taxon>
    </lineage>
</organism>
<proteinExistence type="predicted"/>
<evidence type="ECO:0000313" key="3">
    <source>
        <dbReference type="Proteomes" id="UP000502508"/>
    </source>
</evidence>
<protein>
    <submittedName>
        <fullName evidence="2">Uncharacterized protein</fullName>
    </submittedName>
</protein>